<keyword evidence="1" id="KW-0472">Membrane</keyword>
<dbReference type="OrthoDB" id="6106976at2"/>
<gene>
    <name evidence="2" type="ordered locus">Marme_1453</name>
</gene>
<feature type="transmembrane region" description="Helical" evidence="1">
    <location>
        <begin position="39"/>
        <end position="56"/>
    </location>
</feature>
<evidence type="ECO:0000256" key="1">
    <source>
        <dbReference type="SAM" id="Phobius"/>
    </source>
</evidence>
<dbReference type="STRING" id="717774.Marme_1453"/>
<dbReference type="RefSeq" id="WP_013660625.1">
    <property type="nucleotide sequence ID" value="NC_015276.1"/>
</dbReference>
<evidence type="ECO:0000313" key="3">
    <source>
        <dbReference type="Proteomes" id="UP000001062"/>
    </source>
</evidence>
<name>F2JXB4_MARM1</name>
<proteinExistence type="predicted"/>
<dbReference type="HOGENOM" id="CLU_2219959_0_0_6"/>
<dbReference type="EMBL" id="CP002583">
    <property type="protein sequence ID" value="ADZ90720.1"/>
    <property type="molecule type" value="Genomic_DNA"/>
</dbReference>
<keyword evidence="1" id="KW-0812">Transmembrane</keyword>
<organism evidence="2 3">
    <name type="scientific">Marinomonas mediterranea (strain ATCC 700492 / JCM 21426 / NBRC 103028 / MMB-1)</name>
    <dbReference type="NCBI Taxonomy" id="717774"/>
    <lineage>
        <taxon>Bacteria</taxon>
        <taxon>Pseudomonadati</taxon>
        <taxon>Pseudomonadota</taxon>
        <taxon>Gammaproteobacteria</taxon>
        <taxon>Oceanospirillales</taxon>
        <taxon>Oceanospirillaceae</taxon>
        <taxon>Marinomonas</taxon>
    </lineage>
</organism>
<evidence type="ECO:0000313" key="2">
    <source>
        <dbReference type="EMBL" id="ADZ90720.1"/>
    </source>
</evidence>
<keyword evidence="1" id="KW-1133">Transmembrane helix</keyword>
<sequence>MVPLQFHNVDLIRRLDKKTRRRAVFHTLIDSGILKSRTAVIKVLVVLGLISALFVGPLSVVVGAWVPICIAMPFLLSLLLRSELEDIFKPYLLKMAIALFYTGKVDA</sequence>
<dbReference type="AlphaFoldDB" id="F2JXB4"/>
<dbReference type="Proteomes" id="UP000001062">
    <property type="component" value="Chromosome"/>
</dbReference>
<dbReference type="KEGG" id="mme:Marme_1453"/>
<accession>F2JXB4</accession>
<keyword evidence="3" id="KW-1185">Reference proteome</keyword>
<dbReference type="PATRIC" id="fig|717774.3.peg.1506"/>
<reference evidence="2 3" key="1">
    <citation type="journal article" date="2012" name="Stand. Genomic Sci.">
        <title>Complete genome sequence of the melanogenic marine bacterium Marinomonas mediterranea type strain (MMB-1(T)).</title>
        <authorList>
            <person name="Lucas-Elio P."/>
            <person name="Goodwin L."/>
            <person name="Woyke T."/>
            <person name="Pitluck S."/>
            <person name="Nolan M."/>
            <person name="Kyrpides N.C."/>
            <person name="Detter J.C."/>
            <person name="Copeland A."/>
            <person name="Teshima H."/>
            <person name="Bruce D."/>
            <person name="Detter C."/>
            <person name="Tapia R."/>
            <person name="Han S."/>
            <person name="Land M.L."/>
            <person name="Ivanova N."/>
            <person name="Mikhailova N."/>
            <person name="Johnston A.W."/>
            <person name="Sanchez-Amat A."/>
        </authorList>
    </citation>
    <scope>NUCLEOTIDE SEQUENCE [LARGE SCALE GENOMIC DNA]</scope>
    <source>
        <strain evidence="3">ATCC 700492 / JCM 21426 / NBRC 103028 / MMB-1</strain>
    </source>
</reference>
<protein>
    <submittedName>
        <fullName evidence="2">Uncharacterized protein</fullName>
    </submittedName>
</protein>